<name>A0AA36J0I1_9DINO</name>
<keyword evidence="1" id="KW-1133">Transmembrane helix</keyword>
<evidence type="ECO:0000313" key="2">
    <source>
        <dbReference type="EMBL" id="CAJ1397337.1"/>
    </source>
</evidence>
<evidence type="ECO:0000313" key="3">
    <source>
        <dbReference type="Proteomes" id="UP001178507"/>
    </source>
</evidence>
<comment type="caution">
    <text evidence="2">The sequence shown here is derived from an EMBL/GenBank/DDBJ whole genome shotgun (WGS) entry which is preliminary data.</text>
</comment>
<feature type="transmembrane region" description="Helical" evidence="1">
    <location>
        <begin position="86"/>
        <end position="105"/>
    </location>
</feature>
<keyword evidence="3" id="KW-1185">Reference proteome</keyword>
<protein>
    <submittedName>
        <fullName evidence="2">Uncharacterized protein</fullName>
    </submittedName>
</protein>
<keyword evidence="1" id="KW-0812">Transmembrane</keyword>
<keyword evidence="1" id="KW-0472">Membrane</keyword>
<feature type="transmembrane region" description="Helical" evidence="1">
    <location>
        <begin position="49"/>
        <end position="65"/>
    </location>
</feature>
<reference evidence="2" key="1">
    <citation type="submission" date="2023-08" db="EMBL/GenBank/DDBJ databases">
        <authorList>
            <person name="Chen Y."/>
            <person name="Shah S."/>
            <person name="Dougan E. K."/>
            <person name="Thang M."/>
            <person name="Chan C."/>
        </authorList>
    </citation>
    <scope>NUCLEOTIDE SEQUENCE</scope>
</reference>
<organism evidence="2 3">
    <name type="scientific">Effrenium voratum</name>
    <dbReference type="NCBI Taxonomy" id="2562239"/>
    <lineage>
        <taxon>Eukaryota</taxon>
        <taxon>Sar</taxon>
        <taxon>Alveolata</taxon>
        <taxon>Dinophyceae</taxon>
        <taxon>Suessiales</taxon>
        <taxon>Symbiodiniaceae</taxon>
        <taxon>Effrenium</taxon>
    </lineage>
</organism>
<accession>A0AA36J0I1</accession>
<proteinExistence type="predicted"/>
<dbReference type="Proteomes" id="UP001178507">
    <property type="component" value="Unassembled WGS sequence"/>
</dbReference>
<evidence type="ECO:0000256" key="1">
    <source>
        <dbReference type="SAM" id="Phobius"/>
    </source>
</evidence>
<gene>
    <name evidence="2" type="ORF">EVOR1521_LOCUS21378</name>
</gene>
<feature type="transmembrane region" description="Helical" evidence="1">
    <location>
        <begin position="12"/>
        <end position="29"/>
    </location>
</feature>
<dbReference type="EMBL" id="CAUJNA010003263">
    <property type="protein sequence ID" value="CAJ1397337.1"/>
    <property type="molecule type" value="Genomic_DNA"/>
</dbReference>
<dbReference type="AlphaFoldDB" id="A0AA36J0I1"/>
<sequence length="445" mass="49154">MNRRHQVRVKPWMVLVGGFSLMKLMGAFVPPPQGKAVPVRCTPHLGARLVGHVVGSCIMVAPAYASDTSGLDFQQFVEEFAGKKDFFVALASATLSVAGTAVAVAQSDQAKRSADEAFKASPEGKIQQALAKAMEPFEPSRPQDEVIQRPVMETLRQRIASWQQHATIIGGRYQSGKSVATEEALRGARGVVRFTIESSDWKRMMFEELKVEDGGLFKEVMRRAREKLKDFPDNLTKFPILLLEVPRTTTEGINLISSTAKDVATDKIGSAIHVIVSASSAAVALAFDAGGIARQEDIWVGDLTEEEAKEFLALHGHENKWEDFVDACGFRIGDLAKACENLKKGMSLDNTKQEYQRLATVEVVGFMELQVHPKVTGREMLQELLKVYPEGIPEVLNGIRILPREVAALIRNKSCHAVYFHPIKKRFFFASKLHKEAAEAQLANP</sequence>